<evidence type="ECO:0000313" key="2">
    <source>
        <dbReference type="Proteomes" id="UP000277597"/>
    </source>
</evidence>
<gene>
    <name evidence="1" type="ORF">EII39_01785</name>
</gene>
<proteinExistence type="predicted"/>
<name>A0A3P1S859_STRSA</name>
<comment type="caution">
    <text evidence="1">The sequence shown here is derived from an EMBL/GenBank/DDBJ whole genome shotgun (WGS) entry which is preliminary data.</text>
</comment>
<evidence type="ECO:0000313" key="1">
    <source>
        <dbReference type="EMBL" id="RRC93246.1"/>
    </source>
</evidence>
<dbReference type="EMBL" id="RQZI01000002">
    <property type="protein sequence ID" value="RRC93246.1"/>
    <property type="molecule type" value="Genomic_DNA"/>
</dbReference>
<reference evidence="1 2" key="1">
    <citation type="submission" date="2018-11" db="EMBL/GenBank/DDBJ databases">
        <title>Genomes From Bacteria Associated with the Canine Oral Cavity: a Test Case for Automated Genome-Based Taxonomic Assignment.</title>
        <authorList>
            <person name="Coil D.A."/>
            <person name="Jospin G."/>
            <person name="Darling A.E."/>
            <person name="Wallis C."/>
            <person name="Davis I.J."/>
            <person name="Harris S."/>
            <person name="Eisen J.A."/>
            <person name="Holcombe L.J."/>
            <person name="O'Flynn C."/>
        </authorList>
    </citation>
    <scope>NUCLEOTIDE SEQUENCE [LARGE SCALE GENOMIC DNA]</scope>
    <source>
        <strain evidence="1 2">OH953</strain>
    </source>
</reference>
<protein>
    <submittedName>
        <fullName evidence="1">Uncharacterized protein</fullName>
    </submittedName>
</protein>
<dbReference type="Proteomes" id="UP000277597">
    <property type="component" value="Unassembled WGS sequence"/>
</dbReference>
<organism evidence="1 2">
    <name type="scientific">Streptococcus sanguinis</name>
    <dbReference type="NCBI Taxonomy" id="1305"/>
    <lineage>
        <taxon>Bacteria</taxon>
        <taxon>Bacillati</taxon>
        <taxon>Bacillota</taxon>
        <taxon>Bacilli</taxon>
        <taxon>Lactobacillales</taxon>
        <taxon>Streptococcaceae</taxon>
        <taxon>Streptococcus</taxon>
    </lineage>
</organism>
<dbReference type="AlphaFoldDB" id="A0A3P1S859"/>
<sequence length="66" mass="7649">MSLRVARRLVVAELRDIDTETVEVVSAIALDETSPQEEVELVCFIKRSHLYSSILQKYLHFFLKIV</sequence>
<accession>A0A3P1S859</accession>